<keyword evidence="2" id="KW-1133">Transmembrane helix</keyword>
<reference evidence="3" key="2">
    <citation type="submission" date="2004-02" db="EMBL/GenBank/DDBJ databases">
        <authorList>
            <consortium name="Genoscope"/>
            <consortium name="Whitehead Institute Centre for Genome Research"/>
        </authorList>
    </citation>
    <scope>NUCLEOTIDE SEQUENCE</scope>
</reference>
<dbReference type="AlphaFoldDB" id="Q4T9D2"/>
<keyword evidence="2" id="KW-0812">Transmembrane</keyword>
<accession>Q4T9D2</accession>
<organism evidence="3">
    <name type="scientific">Tetraodon nigroviridis</name>
    <name type="common">Spotted green pufferfish</name>
    <name type="synonym">Chelonodon nigroviridis</name>
    <dbReference type="NCBI Taxonomy" id="99883"/>
    <lineage>
        <taxon>Eukaryota</taxon>
        <taxon>Metazoa</taxon>
        <taxon>Chordata</taxon>
        <taxon>Craniata</taxon>
        <taxon>Vertebrata</taxon>
        <taxon>Euteleostomi</taxon>
        <taxon>Actinopterygii</taxon>
        <taxon>Neopterygii</taxon>
        <taxon>Teleostei</taxon>
        <taxon>Neoteleostei</taxon>
        <taxon>Acanthomorphata</taxon>
        <taxon>Eupercaria</taxon>
        <taxon>Tetraodontiformes</taxon>
        <taxon>Tetradontoidea</taxon>
        <taxon>Tetraodontidae</taxon>
        <taxon>Tetraodon</taxon>
    </lineage>
</organism>
<comment type="caution">
    <text evidence="3">The sequence shown here is derived from an EMBL/GenBank/DDBJ whole genome shotgun (WGS) entry which is preliminary data.</text>
</comment>
<proteinExistence type="predicted"/>
<evidence type="ECO:0000256" key="2">
    <source>
        <dbReference type="SAM" id="Phobius"/>
    </source>
</evidence>
<dbReference type="KEGG" id="tng:GSTEN00004805G001"/>
<evidence type="ECO:0000313" key="3">
    <source>
        <dbReference type="EMBL" id="CAF90500.1"/>
    </source>
</evidence>
<dbReference type="EMBL" id="CAAE01007597">
    <property type="protein sequence ID" value="CAF90500.1"/>
    <property type="molecule type" value="Genomic_DNA"/>
</dbReference>
<dbReference type="OrthoDB" id="8964390at2759"/>
<feature type="transmembrane region" description="Helical" evidence="2">
    <location>
        <begin position="37"/>
        <end position="55"/>
    </location>
</feature>
<keyword evidence="2" id="KW-0472">Membrane</keyword>
<protein>
    <submittedName>
        <fullName evidence="3">(spotted green pufferfish) hypothetical protein</fullName>
    </submittedName>
</protein>
<feature type="compositionally biased region" description="Low complexity" evidence="1">
    <location>
        <begin position="1"/>
        <end position="12"/>
    </location>
</feature>
<evidence type="ECO:0000256" key="1">
    <source>
        <dbReference type="SAM" id="MobiDB-lite"/>
    </source>
</evidence>
<sequence length="106" mass="11350">MTTSAASLLTTTQDAGRSDEAAEGNKAETSRESDKRLWWIALPVILVASAAAIFLKFRSKKVHEHTEIMETGTENASFQSRPESAKDGVMLLGMKASGGDDHAAGR</sequence>
<name>Q4T9D2_TETNG</name>
<reference evidence="3" key="1">
    <citation type="journal article" date="2004" name="Nature">
        <title>Genome duplication in the teleost fish Tetraodon nigroviridis reveals the early vertebrate proto-karyotype.</title>
        <authorList>
            <person name="Jaillon O."/>
            <person name="Aury J.-M."/>
            <person name="Brunet F."/>
            <person name="Petit J.-L."/>
            <person name="Stange-Thomann N."/>
            <person name="Mauceli E."/>
            <person name="Bouneau L."/>
            <person name="Fischer C."/>
            <person name="Ozouf-Costaz C."/>
            <person name="Bernot A."/>
            <person name="Nicaud S."/>
            <person name="Jaffe D."/>
            <person name="Fisher S."/>
            <person name="Lutfalla G."/>
            <person name="Dossat C."/>
            <person name="Segurens B."/>
            <person name="Dasilva C."/>
            <person name="Salanoubat M."/>
            <person name="Levy M."/>
            <person name="Boudet N."/>
            <person name="Castellano S."/>
            <person name="Anthouard V."/>
            <person name="Jubin C."/>
            <person name="Castelli V."/>
            <person name="Katinka M."/>
            <person name="Vacherie B."/>
            <person name="Biemont C."/>
            <person name="Skalli Z."/>
            <person name="Cattolico L."/>
            <person name="Poulain J."/>
            <person name="De Berardinis V."/>
            <person name="Cruaud C."/>
            <person name="Duprat S."/>
            <person name="Brottier P."/>
            <person name="Coutanceau J.-P."/>
            <person name="Gouzy J."/>
            <person name="Parra G."/>
            <person name="Lardier G."/>
            <person name="Chapple C."/>
            <person name="McKernan K.J."/>
            <person name="McEwan P."/>
            <person name="Bosak S."/>
            <person name="Kellis M."/>
            <person name="Volff J.-N."/>
            <person name="Guigo R."/>
            <person name="Zody M.C."/>
            <person name="Mesirov J."/>
            <person name="Lindblad-Toh K."/>
            <person name="Birren B."/>
            <person name="Nusbaum C."/>
            <person name="Kahn D."/>
            <person name="Robinson-Rechavi M."/>
            <person name="Laudet V."/>
            <person name="Schachter V."/>
            <person name="Quetier F."/>
            <person name="Saurin W."/>
            <person name="Scarpelli C."/>
            <person name="Wincker P."/>
            <person name="Lander E.S."/>
            <person name="Weissenbach J."/>
            <person name="Roest Crollius H."/>
        </authorList>
    </citation>
    <scope>NUCLEOTIDE SEQUENCE [LARGE SCALE GENOMIC DNA]</scope>
</reference>
<feature type="compositionally biased region" description="Basic and acidic residues" evidence="1">
    <location>
        <begin position="16"/>
        <end position="33"/>
    </location>
</feature>
<feature type="region of interest" description="Disordered" evidence="1">
    <location>
        <begin position="1"/>
        <end position="33"/>
    </location>
</feature>
<gene>
    <name evidence="3" type="ORF">GSTENG00004805001</name>
</gene>